<accession>T1U8U9</accession>
<organism evidence="1 2">
    <name type="scientific">Helicobacter pylori SouthAfrica20</name>
    <dbReference type="NCBI Taxonomy" id="1352356"/>
    <lineage>
        <taxon>Bacteria</taxon>
        <taxon>Pseudomonadati</taxon>
        <taxon>Campylobacterota</taxon>
        <taxon>Epsilonproteobacteria</taxon>
        <taxon>Campylobacterales</taxon>
        <taxon>Helicobacteraceae</taxon>
        <taxon>Helicobacter</taxon>
    </lineage>
</organism>
<evidence type="ECO:0000313" key="2">
    <source>
        <dbReference type="Proteomes" id="UP000015920"/>
    </source>
</evidence>
<gene>
    <name evidence="1" type="ORF">HPSA20_0109</name>
</gene>
<reference evidence="1 2" key="1">
    <citation type="journal article" date="2013" name="Genome Announc.">
        <title>Genome Sequences of Three hpAfrica2 Strains of Helicobacter pylori.</title>
        <authorList>
            <person name="Duncan S.S."/>
            <person name="Bertoli M.T."/>
            <person name="Kersulyte D."/>
            <person name="Valk P.L."/>
            <person name="Tamma S."/>
            <person name="Segal I."/>
            <person name="McClain M.S."/>
            <person name="Cover T.L."/>
            <person name="Berg D.E."/>
        </authorList>
    </citation>
    <scope>NUCLEOTIDE SEQUENCE [LARGE SCALE GENOMIC DNA]</scope>
    <source>
        <strain evidence="1">SouthAfrica20</strain>
    </source>
</reference>
<evidence type="ECO:0000313" key="1">
    <source>
        <dbReference type="EMBL" id="AGT73352.1"/>
    </source>
</evidence>
<dbReference type="Proteomes" id="UP000015920">
    <property type="component" value="Chromosome"/>
</dbReference>
<proteinExistence type="predicted"/>
<dbReference type="AlphaFoldDB" id="T1U8U9"/>
<sequence>MEHLIPKPPTNLHHLKSHSIPLFSQNKTPILANFKALFQ</sequence>
<dbReference type="PATRIC" id="fig|1352356.3.peg.102"/>
<protein>
    <submittedName>
        <fullName evidence="1">Uncharacterized protein</fullName>
    </submittedName>
</protein>
<dbReference type="EMBL" id="CP006691">
    <property type="protein sequence ID" value="AGT73352.1"/>
    <property type="molecule type" value="Genomic_DNA"/>
</dbReference>
<dbReference type="KEGG" id="hpys:HPSA20_0109"/>
<dbReference type="HOGENOM" id="CLU_3310909_0_0_7"/>
<name>T1U8U9_HELPX</name>